<keyword evidence="2" id="KW-0812">Transmembrane</keyword>
<keyword evidence="2" id="KW-0472">Membrane</keyword>
<name>A0A1F6TCS3_9PROT</name>
<comment type="caution">
    <text evidence="3">The sequence shown here is derived from an EMBL/GenBank/DDBJ whole genome shotgun (WGS) entry which is preliminary data.</text>
</comment>
<dbReference type="AlphaFoldDB" id="A0A1F6TCS3"/>
<sequence>MEWLSQNWIWLALIAGVMMFLSRGRQGGMMGGCCGMAHEGPAKDGKDRSADAPSPDETGPRRT</sequence>
<keyword evidence="2" id="KW-1133">Transmembrane helix</keyword>
<feature type="transmembrane region" description="Helical" evidence="2">
    <location>
        <begin position="6"/>
        <end position="22"/>
    </location>
</feature>
<dbReference type="Proteomes" id="UP000179344">
    <property type="component" value="Unassembled WGS sequence"/>
</dbReference>
<proteinExistence type="predicted"/>
<protein>
    <recommendedName>
        <fullName evidence="5">DUF2933 domain-containing protein</fullName>
    </recommendedName>
</protein>
<evidence type="ECO:0000256" key="1">
    <source>
        <dbReference type="SAM" id="MobiDB-lite"/>
    </source>
</evidence>
<evidence type="ECO:0000313" key="4">
    <source>
        <dbReference type="Proteomes" id="UP000179344"/>
    </source>
</evidence>
<feature type="region of interest" description="Disordered" evidence="1">
    <location>
        <begin position="37"/>
        <end position="63"/>
    </location>
</feature>
<organism evidence="3 4">
    <name type="scientific">Candidatus Muproteobacteria bacterium RBG_16_65_31</name>
    <dbReference type="NCBI Taxonomy" id="1817759"/>
    <lineage>
        <taxon>Bacteria</taxon>
        <taxon>Pseudomonadati</taxon>
        <taxon>Pseudomonadota</taxon>
        <taxon>Candidatus Muproteobacteria</taxon>
    </lineage>
</organism>
<reference evidence="3 4" key="1">
    <citation type="journal article" date="2016" name="Nat. Commun.">
        <title>Thousands of microbial genomes shed light on interconnected biogeochemical processes in an aquifer system.</title>
        <authorList>
            <person name="Anantharaman K."/>
            <person name="Brown C.T."/>
            <person name="Hug L.A."/>
            <person name="Sharon I."/>
            <person name="Castelle C.J."/>
            <person name="Probst A.J."/>
            <person name="Thomas B.C."/>
            <person name="Singh A."/>
            <person name="Wilkins M.J."/>
            <person name="Karaoz U."/>
            <person name="Brodie E.L."/>
            <person name="Williams K.H."/>
            <person name="Hubbard S.S."/>
            <person name="Banfield J.F."/>
        </authorList>
    </citation>
    <scope>NUCLEOTIDE SEQUENCE [LARGE SCALE GENOMIC DNA]</scope>
</reference>
<evidence type="ECO:0000256" key="2">
    <source>
        <dbReference type="SAM" id="Phobius"/>
    </source>
</evidence>
<evidence type="ECO:0008006" key="5">
    <source>
        <dbReference type="Google" id="ProtNLM"/>
    </source>
</evidence>
<dbReference type="EMBL" id="MFST01000138">
    <property type="protein sequence ID" value="OGI42855.1"/>
    <property type="molecule type" value="Genomic_DNA"/>
</dbReference>
<feature type="compositionally biased region" description="Basic and acidic residues" evidence="1">
    <location>
        <begin position="40"/>
        <end position="50"/>
    </location>
</feature>
<accession>A0A1F6TCS3</accession>
<evidence type="ECO:0000313" key="3">
    <source>
        <dbReference type="EMBL" id="OGI42855.1"/>
    </source>
</evidence>
<gene>
    <name evidence="3" type="ORF">A2V92_00060</name>
</gene>